<feature type="domain" description="Acyl-CoA oxidase/dehydrogenase middle" evidence="8">
    <location>
        <begin position="117"/>
        <end position="200"/>
    </location>
</feature>
<evidence type="ECO:0000256" key="4">
    <source>
        <dbReference type="ARBA" id="ARBA00022827"/>
    </source>
</evidence>
<dbReference type="CDD" id="cd00567">
    <property type="entry name" value="ACAD"/>
    <property type="match status" value="1"/>
</dbReference>
<evidence type="ECO:0000256" key="6">
    <source>
        <dbReference type="RuleBase" id="RU362125"/>
    </source>
</evidence>
<dbReference type="InterPro" id="IPR036250">
    <property type="entry name" value="AcylCo_DH-like_C"/>
</dbReference>
<comment type="cofactor">
    <cofactor evidence="1 6">
        <name>FAD</name>
        <dbReference type="ChEBI" id="CHEBI:57692"/>
    </cofactor>
</comment>
<dbReference type="InterPro" id="IPR046373">
    <property type="entry name" value="Acyl-CoA_Oxase/DH_mid-dom_sf"/>
</dbReference>
<dbReference type="PANTHER" id="PTHR43884">
    <property type="entry name" value="ACYL-COA DEHYDROGENASE"/>
    <property type="match status" value="1"/>
</dbReference>
<dbReference type="PANTHER" id="PTHR43884:SF20">
    <property type="entry name" value="ACYL-COA DEHYDROGENASE FADE28"/>
    <property type="match status" value="1"/>
</dbReference>
<dbReference type="OrthoDB" id="7328575at2"/>
<sequence length="362" mass="38400">MNFDLTEEQELFRSSIERFAGDLDSPARRAIRLAPGGYDKRRWAALAEMGSLALAVSEEQGGLGGQSIDLAVIGEALGRAIAPDPWLENGVLPARLLALAGENDVLASVMAGEIVVAAALAERQARYSVRPRQTKAKTSGSGYVLTGEKTFVLGGGLADKLIISADLDGATALFLVDTAAAGINRRDYRIVDGSVASELQLLDVQCTAESRLALDAAALDSAVAEVRLLAAAEMVGLSQRLFDDTLAYVKQREQFGVPIGTFQVIQHRMVDCYAKLEQARSTLLRAAMADPAGGQVWRRTALGAKAYIGEVADHIAREAVQLHGGMGITEELSIGHAMKRVLMLASLFGSSDATLAEYAEAA</sequence>
<keyword evidence="3 6" id="KW-0285">Flavoprotein</keyword>
<comment type="similarity">
    <text evidence="2 6">Belongs to the acyl-CoA dehydrogenase family.</text>
</comment>
<dbReference type="SUPFAM" id="SSF56645">
    <property type="entry name" value="Acyl-CoA dehydrogenase NM domain-like"/>
    <property type="match status" value="1"/>
</dbReference>
<evidence type="ECO:0000256" key="1">
    <source>
        <dbReference type="ARBA" id="ARBA00001974"/>
    </source>
</evidence>
<dbReference type="Gene3D" id="2.40.110.10">
    <property type="entry name" value="Butyryl-CoA Dehydrogenase, subunit A, domain 2"/>
    <property type="match status" value="1"/>
</dbReference>
<dbReference type="RefSeq" id="WP_147090228.1">
    <property type="nucleotide sequence ID" value="NZ_BAABJD010000006.1"/>
</dbReference>
<evidence type="ECO:0000259" key="9">
    <source>
        <dbReference type="Pfam" id="PF02771"/>
    </source>
</evidence>
<evidence type="ECO:0000313" key="11">
    <source>
        <dbReference type="Proteomes" id="UP000321172"/>
    </source>
</evidence>
<evidence type="ECO:0000256" key="3">
    <source>
        <dbReference type="ARBA" id="ARBA00022630"/>
    </source>
</evidence>
<feature type="domain" description="Acyl-CoA dehydrogenase/oxidase N-terminal" evidence="9">
    <location>
        <begin position="6"/>
        <end position="83"/>
    </location>
</feature>
<reference evidence="10 11" key="1">
    <citation type="journal article" date="2013" name="J. Microbiol. Biotechnol.">
        <title>Novosphingobium ginsenosidimutans sp. nov., with the ability to convert ginsenoside.</title>
        <authorList>
            <person name="Kim J.K."/>
            <person name="He D."/>
            <person name="Liu Q.M."/>
            <person name="Park H.Y."/>
            <person name="Jung M.S."/>
            <person name="Yoon M.H."/>
            <person name="Kim S.C."/>
            <person name="Im W.T."/>
        </authorList>
    </citation>
    <scope>NUCLEOTIDE SEQUENCE [LARGE SCALE GENOMIC DNA]</scope>
    <source>
        <strain evidence="10 11">FW-6</strain>
    </source>
</reference>
<dbReference type="EMBL" id="CP042345">
    <property type="protein sequence ID" value="QEA16164.1"/>
    <property type="molecule type" value="Genomic_DNA"/>
</dbReference>
<dbReference type="Gene3D" id="1.10.540.10">
    <property type="entry name" value="Acyl-CoA dehydrogenase/oxidase, N-terminal domain"/>
    <property type="match status" value="1"/>
</dbReference>
<proteinExistence type="inferred from homology"/>
<keyword evidence="11" id="KW-1185">Reference proteome</keyword>
<gene>
    <name evidence="10" type="ORF">FRF71_08465</name>
</gene>
<evidence type="ECO:0000259" key="7">
    <source>
        <dbReference type="Pfam" id="PF00441"/>
    </source>
</evidence>
<dbReference type="InterPro" id="IPR009075">
    <property type="entry name" value="AcylCo_DH/oxidase_C"/>
</dbReference>
<dbReference type="Pfam" id="PF02771">
    <property type="entry name" value="Acyl-CoA_dh_N"/>
    <property type="match status" value="1"/>
</dbReference>
<dbReference type="GO" id="GO:0050660">
    <property type="term" value="F:flavin adenine dinucleotide binding"/>
    <property type="evidence" value="ECO:0007669"/>
    <property type="project" value="InterPro"/>
</dbReference>
<feature type="domain" description="Acyl-CoA dehydrogenase/oxidase C-terminal" evidence="7">
    <location>
        <begin position="222"/>
        <end position="360"/>
    </location>
</feature>
<dbReference type="Proteomes" id="UP000321172">
    <property type="component" value="Chromosome"/>
</dbReference>
<accession>A0A5B8S4R0</accession>
<dbReference type="InterPro" id="IPR006091">
    <property type="entry name" value="Acyl-CoA_Oxase/DH_mid-dom"/>
</dbReference>
<dbReference type="Pfam" id="PF02770">
    <property type="entry name" value="Acyl-CoA_dh_M"/>
    <property type="match status" value="1"/>
</dbReference>
<dbReference type="AlphaFoldDB" id="A0A5B8S4R0"/>
<evidence type="ECO:0000256" key="2">
    <source>
        <dbReference type="ARBA" id="ARBA00009347"/>
    </source>
</evidence>
<dbReference type="Pfam" id="PF00441">
    <property type="entry name" value="Acyl-CoA_dh_1"/>
    <property type="match status" value="1"/>
</dbReference>
<dbReference type="KEGG" id="ngf:FRF71_08465"/>
<dbReference type="InterPro" id="IPR013786">
    <property type="entry name" value="AcylCoA_DH/ox_N"/>
</dbReference>
<evidence type="ECO:0000256" key="5">
    <source>
        <dbReference type="ARBA" id="ARBA00023002"/>
    </source>
</evidence>
<evidence type="ECO:0000313" key="10">
    <source>
        <dbReference type="EMBL" id="QEA16164.1"/>
    </source>
</evidence>
<protein>
    <submittedName>
        <fullName evidence="10">Pimeloyl-CoA dehydrogenase small subunit</fullName>
    </submittedName>
</protein>
<dbReference type="GO" id="GO:0003995">
    <property type="term" value="F:acyl-CoA dehydrogenase activity"/>
    <property type="evidence" value="ECO:0007669"/>
    <property type="project" value="TreeGrafter"/>
</dbReference>
<dbReference type="InterPro" id="IPR009100">
    <property type="entry name" value="AcylCoA_DH/oxidase_NM_dom_sf"/>
</dbReference>
<dbReference type="Gene3D" id="1.20.140.10">
    <property type="entry name" value="Butyryl-CoA Dehydrogenase, subunit A, domain 3"/>
    <property type="match status" value="1"/>
</dbReference>
<keyword evidence="4 6" id="KW-0274">FAD</keyword>
<organism evidence="10 11">
    <name type="scientific">Novosphingobium ginsenosidimutans</name>
    <dbReference type="NCBI Taxonomy" id="1176536"/>
    <lineage>
        <taxon>Bacteria</taxon>
        <taxon>Pseudomonadati</taxon>
        <taxon>Pseudomonadota</taxon>
        <taxon>Alphaproteobacteria</taxon>
        <taxon>Sphingomonadales</taxon>
        <taxon>Sphingomonadaceae</taxon>
        <taxon>Novosphingobium</taxon>
    </lineage>
</organism>
<name>A0A5B8S4R0_9SPHN</name>
<dbReference type="InterPro" id="IPR037069">
    <property type="entry name" value="AcylCoA_DH/ox_N_sf"/>
</dbReference>
<keyword evidence="5 6" id="KW-0560">Oxidoreductase</keyword>
<evidence type="ECO:0000259" key="8">
    <source>
        <dbReference type="Pfam" id="PF02770"/>
    </source>
</evidence>
<dbReference type="SUPFAM" id="SSF47203">
    <property type="entry name" value="Acyl-CoA dehydrogenase C-terminal domain-like"/>
    <property type="match status" value="1"/>
</dbReference>